<dbReference type="AlphaFoldDB" id="A0AAW5L6Z4"/>
<feature type="non-terminal residue" evidence="1">
    <location>
        <position position="92"/>
    </location>
</feature>
<name>A0AAW5L6Z4_BACCE</name>
<accession>A0AAW5L6Z4</accession>
<sequence length="92" mass="10032">IPGPPSTGDSANFITMKDRKGNRVVVVANHISLKVYADNQLSSVTPYVPTADEQRNPGLNDIGSLFTCKYMAFFGGRLFVVGHDVKNRVSFS</sequence>
<evidence type="ECO:0000313" key="2">
    <source>
        <dbReference type="Proteomes" id="UP001204643"/>
    </source>
</evidence>
<proteinExistence type="predicted"/>
<protein>
    <recommendedName>
        <fullName evidence="3">Glucose dehydrogenase</fullName>
    </recommendedName>
</protein>
<comment type="caution">
    <text evidence="1">The sequence shown here is derived from an EMBL/GenBank/DDBJ whole genome shotgun (WGS) entry which is preliminary data.</text>
</comment>
<reference evidence="1" key="1">
    <citation type="submission" date="2022-07" db="EMBL/GenBank/DDBJ databases">
        <title>Identification and characterization of Bacillus thuringiensis and other Bacillus cereus group isolates from spinach by whole genome sequencing.</title>
        <authorList>
            <person name="Zao X."/>
            <person name="Zervas A."/>
            <person name="Hendriks M."/>
            <person name="Rajkovic A."/>
            <person name="Van Overbeek L."/>
            <person name="Hendriksen N.B."/>
            <person name="Uyttendaele M."/>
        </authorList>
    </citation>
    <scope>NUCLEOTIDE SEQUENCE</scope>
    <source>
        <strain evidence="1">781001F-1</strain>
    </source>
</reference>
<dbReference type="EMBL" id="JANHEB010000307">
    <property type="protein sequence ID" value="MCQ6289340.1"/>
    <property type="molecule type" value="Genomic_DNA"/>
</dbReference>
<evidence type="ECO:0008006" key="3">
    <source>
        <dbReference type="Google" id="ProtNLM"/>
    </source>
</evidence>
<gene>
    <name evidence="1" type="ORF">NPM19_32935</name>
</gene>
<evidence type="ECO:0000313" key="1">
    <source>
        <dbReference type="EMBL" id="MCQ6289340.1"/>
    </source>
</evidence>
<organism evidence="1 2">
    <name type="scientific">Bacillus cereus</name>
    <dbReference type="NCBI Taxonomy" id="1396"/>
    <lineage>
        <taxon>Bacteria</taxon>
        <taxon>Bacillati</taxon>
        <taxon>Bacillota</taxon>
        <taxon>Bacilli</taxon>
        <taxon>Bacillales</taxon>
        <taxon>Bacillaceae</taxon>
        <taxon>Bacillus</taxon>
        <taxon>Bacillus cereus group</taxon>
    </lineage>
</organism>
<dbReference type="Proteomes" id="UP001204643">
    <property type="component" value="Unassembled WGS sequence"/>
</dbReference>
<feature type="non-terminal residue" evidence="1">
    <location>
        <position position="1"/>
    </location>
</feature>